<organism evidence="5 6">
    <name type="scientific">Chryseosolibacter indicus</name>
    <dbReference type="NCBI Taxonomy" id="2782351"/>
    <lineage>
        <taxon>Bacteria</taxon>
        <taxon>Pseudomonadati</taxon>
        <taxon>Bacteroidota</taxon>
        <taxon>Cytophagia</taxon>
        <taxon>Cytophagales</taxon>
        <taxon>Chryseotaleaceae</taxon>
        <taxon>Chryseosolibacter</taxon>
    </lineage>
</organism>
<feature type="compositionally biased region" description="Basic and acidic residues" evidence="2">
    <location>
        <begin position="500"/>
        <end position="529"/>
    </location>
</feature>
<feature type="region of interest" description="Disordered" evidence="2">
    <location>
        <begin position="498"/>
        <end position="547"/>
    </location>
</feature>
<accession>A0ABS5VQA9</accession>
<evidence type="ECO:0000259" key="4">
    <source>
        <dbReference type="Pfam" id="PF13100"/>
    </source>
</evidence>
<reference evidence="5 6" key="1">
    <citation type="submission" date="2021-05" db="EMBL/GenBank/DDBJ databases">
        <title>A Polyphasic approach of four new species of the genus Ohtaekwangia: Ohtaekwangia histidinii sp. nov., Ohtaekwangia cretensis sp. nov., Ohtaekwangia indiensis sp. nov., Ohtaekwangia reichenbachii sp. nov. from diverse environment.</title>
        <authorList>
            <person name="Octaviana S."/>
        </authorList>
    </citation>
    <scope>NUCLEOTIDE SEQUENCE [LARGE SCALE GENOMIC DNA]</scope>
    <source>
        <strain evidence="5 6">PWU20</strain>
    </source>
</reference>
<keyword evidence="6" id="KW-1185">Reference proteome</keyword>
<dbReference type="RefSeq" id="WP_254151965.1">
    <property type="nucleotide sequence ID" value="NZ_JAHESD010000004.1"/>
</dbReference>
<keyword evidence="3" id="KW-0472">Membrane</keyword>
<dbReference type="Proteomes" id="UP000772618">
    <property type="component" value="Unassembled WGS sequence"/>
</dbReference>
<feature type="domain" description="Organic solvent tolerance-like N-terminal" evidence="4">
    <location>
        <begin position="35"/>
        <end position="192"/>
    </location>
</feature>
<name>A0ABS5VQA9_9BACT</name>
<comment type="caution">
    <text evidence="5">The sequence shown here is derived from an EMBL/GenBank/DDBJ whole genome shotgun (WGS) entry which is preliminary data.</text>
</comment>
<evidence type="ECO:0000313" key="6">
    <source>
        <dbReference type="Proteomes" id="UP000772618"/>
    </source>
</evidence>
<feature type="transmembrane region" description="Helical" evidence="3">
    <location>
        <begin position="12"/>
        <end position="32"/>
    </location>
</feature>
<keyword evidence="3" id="KW-0812">Transmembrane</keyword>
<dbReference type="EMBL" id="JAHESD010000004">
    <property type="protein sequence ID" value="MBT1702196.1"/>
    <property type="molecule type" value="Genomic_DNA"/>
</dbReference>
<sequence>MVDYRDSFLKTATGVFSLILIFLFMAVGSASYGQKKVKLQKADFAKGGRMKGERYERLLGNVVFTQNKTTIYCDSAHFFKKQNSLDAYGQVRVTEGDSVTITGKKLEYDGDEKLAKMRNNVVFTKLNSATLYTDNLDYRRNTNTAYYFNGGKLVDSANVLTSRTGYYNVNNNIATFKKDVKVVNPDYTMYADSLRYNSRTKIIYFITKTKVIRKDSVNSIFESGIYNTVTRVSDLKQGTGESQDYSIKSKSYDLDAVQNVGKARGDVVMTHKKENLLIYGQASDFFKNAGITKVYNNAYMAKITDDNDTLFMRADTLVSIDNPDPKKRKLLAYNNVRIFKKDLQGIADSLEYRSADSMIFFYNKPILWAEGNQLTADSISMLIKNNSINKIFLKVNAFVISTDTLLNFNQIKGRKMTANIAQSKISQVYVEGNGESLYFALDDKNKIMMGMNKIICSNIMIRFKEGRVNNLSFYVRPEADFIPPHELQKDQLTLKGFAWKGDDKPTRDEVVKGISKEKKEQEKKPEIKRSPSKPSTPKSGGTKKKAA</sequence>
<evidence type="ECO:0000256" key="2">
    <source>
        <dbReference type="SAM" id="MobiDB-lite"/>
    </source>
</evidence>
<evidence type="ECO:0000313" key="5">
    <source>
        <dbReference type="EMBL" id="MBT1702196.1"/>
    </source>
</evidence>
<evidence type="ECO:0000256" key="3">
    <source>
        <dbReference type="SAM" id="Phobius"/>
    </source>
</evidence>
<keyword evidence="3" id="KW-1133">Transmembrane helix</keyword>
<dbReference type="InterPro" id="IPR052037">
    <property type="entry name" value="LPS_export_LptA"/>
</dbReference>
<keyword evidence="1" id="KW-0732">Signal</keyword>
<dbReference type="InterPro" id="IPR005653">
    <property type="entry name" value="OstA-like_N"/>
</dbReference>
<dbReference type="PANTHER" id="PTHR36504">
    <property type="entry name" value="LIPOPOLYSACCHARIDE EXPORT SYSTEM PROTEIN LPTA"/>
    <property type="match status" value="1"/>
</dbReference>
<dbReference type="Pfam" id="PF13100">
    <property type="entry name" value="OstA_2"/>
    <property type="match status" value="1"/>
</dbReference>
<gene>
    <name evidence="5" type="ORF">KK060_02840</name>
</gene>
<protein>
    <submittedName>
        <fullName evidence="5">Organic solvent tolerance protein OstA</fullName>
    </submittedName>
</protein>
<proteinExistence type="predicted"/>
<evidence type="ECO:0000256" key="1">
    <source>
        <dbReference type="ARBA" id="ARBA00022729"/>
    </source>
</evidence>
<dbReference type="PANTHER" id="PTHR36504:SF1">
    <property type="entry name" value="LIPOPOLYSACCHARIDE EXPORT SYSTEM PROTEIN LPTA"/>
    <property type="match status" value="1"/>
</dbReference>
<dbReference type="Gene3D" id="2.60.450.10">
    <property type="entry name" value="Lipopolysaccharide (LPS) transport protein A like domain"/>
    <property type="match status" value="2"/>
</dbReference>